<organism evidence="1 2">
    <name type="scientific">Punica granatum</name>
    <name type="common">Pomegranate</name>
    <dbReference type="NCBI Taxonomy" id="22663"/>
    <lineage>
        <taxon>Eukaryota</taxon>
        <taxon>Viridiplantae</taxon>
        <taxon>Streptophyta</taxon>
        <taxon>Embryophyta</taxon>
        <taxon>Tracheophyta</taxon>
        <taxon>Spermatophyta</taxon>
        <taxon>Magnoliopsida</taxon>
        <taxon>eudicotyledons</taxon>
        <taxon>Gunneridae</taxon>
        <taxon>Pentapetalae</taxon>
        <taxon>rosids</taxon>
        <taxon>malvids</taxon>
        <taxon>Myrtales</taxon>
        <taxon>Lythraceae</taxon>
        <taxon>Punica</taxon>
    </lineage>
</organism>
<evidence type="ECO:0000313" key="1">
    <source>
        <dbReference type="EMBL" id="PKI76908.1"/>
    </source>
</evidence>
<evidence type="ECO:0000313" key="2">
    <source>
        <dbReference type="Proteomes" id="UP000233551"/>
    </source>
</evidence>
<reference evidence="1 2" key="1">
    <citation type="submission" date="2017-11" db="EMBL/GenBank/DDBJ databases">
        <title>De-novo sequencing of pomegranate (Punica granatum L.) genome.</title>
        <authorList>
            <person name="Akparov Z."/>
            <person name="Amiraslanov A."/>
            <person name="Hajiyeva S."/>
            <person name="Abbasov M."/>
            <person name="Kaur K."/>
            <person name="Hamwieh A."/>
            <person name="Solovyev V."/>
            <person name="Salamov A."/>
            <person name="Braich B."/>
            <person name="Kosarev P."/>
            <person name="Mahmoud A."/>
            <person name="Hajiyev E."/>
            <person name="Babayeva S."/>
            <person name="Izzatullayeva V."/>
            <person name="Mammadov A."/>
            <person name="Mammadov A."/>
            <person name="Sharifova S."/>
            <person name="Ojaghi J."/>
            <person name="Eynullazada K."/>
            <person name="Bayramov B."/>
            <person name="Abdulazimova A."/>
            <person name="Shahmuradov I."/>
        </authorList>
    </citation>
    <scope>NUCLEOTIDE SEQUENCE [LARGE SCALE GENOMIC DNA]</scope>
    <source>
        <strain evidence="2">cv. AG2017</strain>
        <tissue evidence="1">Leaf</tissue>
    </source>
</reference>
<sequence length="282" mass="31477">MGDFALFCPCSVQRSAQTRYLPVLVRDAKLSAESISLLPDGLQLRAHGSLGGALCLWNVCRRCLRNRCCARLMNRNRAGKLKNPLNLDCPDSRNTHPEHGVAQAVLGAVSRILSRRRRGTQKRELPSAAAQPIWSNPFSPAETIRPNLSLDQLGLTRKSARNRRIETRDLTVLFRGPALPSAVQLPWRLSSCEFGLVPEGSAQLARAWPSALPADLNYAHRLLLVRPPYFRFEPGLGILFQLNGMHSVRIRMWTLVGACITRFWIVRLESVHLPVGTRDGHA</sequence>
<keyword evidence="2" id="KW-1185">Reference proteome</keyword>
<dbReference type="AlphaFoldDB" id="A0A2I0L877"/>
<dbReference type="Proteomes" id="UP000233551">
    <property type="component" value="Unassembled WGS sequence"/>
</dbReference>
<name>A0A2I0L877_PUNGR</name>
<accession>A0A2I0L877</accession>
<dbReference type="EMBL" id="PGOL01000107">
    <property type="protein sequence ID" value="PKI76908.1"/>
    <property type="molecule type" value="Genomic_DNA"/>
</dbReference>
<gene>
    <name evidence="1" type="ORF">CRG98_002695</name>
</gene>
<proteinExistence type="predicted"/>
<comment type="caution">
    <text evidence="1">The sequence shown here is derived from an EMBL/GenBank/DDBJ whole genome shotgun (WGS) entry which is preliminary data.</text>
</comment>
<protein>
    <submittedName>
        <fullName evidence="1">Uncharacterized protein</fullName>
    </submittedName>
</protein>